<feature type="chain" id="PRO_5042263830" description="WAP domain-containing protein" evidence="2">
    <location>
        <begin position="17"/>
        <end position="121"/>
    </location>
</feature>
<sequence>MNIKLFLLAMPCLVLGAPQSPRPTGTPSVVLPPDVERPPPDPTATSDAVVTKVFKPGPIFTIVPPPDHPWGSYTEQPIKKRCDQTYCLTDINHGPCLQKCCPNAPDGPIDCRKGGCGYGDV</sequence>
<proteinExistence type="predicted"/>
<protein>
    <recommendedName>
        <fullName evidence="5">WAP domain-containing protein</fullName>
    </recommendedName>
</protein>
<dbReference type="EMBL" id="BTCM01000001">
    <property type="protein sequence ID" value="GMK54318.1"/>
    <property type="molecule type" value="Genomic_DNA"/>
</dbReference>
<evidence type="ECO:0000313" key="4">
    <source>
        <dbReference type="Proteomes" id="UP001222932"/>
    </source>
</evidence>
<dbReference type="Proteomes" id="UP001222932">
    <property type="component" value="Unassembled WGS sequence"/>
</dbReference>
<organism evidence="3 4">
    <name type="scientific">Cutaneotrichosporon spelunceum</name>
    <dbReference type="NCBI Taxonomy" id="1672016"/>
    <lineage>
        <taxon>Eukaryota</taxon>
        <taxon>Fungi</taxon>
        <taxon>Dikarya</taxon>
        <taxon>Basidiomycota</taxon>
        <taxon>Agaricomycotina</taxon>
        <taxon>Tremellomycetes</taxon>
        <taxon>Trichosporonales</taxon>
        <taxon>Trichosporonaceae</taxon>
        <taxon>Cutaneotrichosporon</taxon>
    </lineage>
</organism>
<evidence type="ECO:0008006" key="5">
    <source>
        <dbReference type="Google" id="ProtNLM"/>
    </source>
</evidence>
<accession>A0AAD3TPK2</accession>
<feature type="signal peptide" evidence="2">
    <location>
        <begin position="1"/>
        <end position="16"/>
    </location>
</feature>
<evidence type="ECO:0000256" key="1">
    <source>
        <dbReference type="SAM" id="MobiDB-lite"/>
    </source>
</evidence>
<keyword evidence="4" id="KW-1185">Reference proteome</keyword>
<feature type="region of interest" description="Disordered" evidence="1">
    <location>
        <begin position="16"/>
        <end position="46"/>
    </location>
</feature>
<dbReference type="AlphaFoldDB" id="A0AAD3TPK2"/>
<reference evidence="3" key="1">
    <citation type="journal article" date="2023" name="BMC Genomics">
        <title>Chromosome-level genome assemblies of Cutaneotrichosporon spp. (Trichosporonales, Basidiomycota) reveal imbalanced evolution between nucleotide sequences and chromosome synteny.</title>
        <authorList>
            <person name="Kobayashi Y."/>
            <person name="Kayamori A."/>
            <person name="Aoki K."/>
            <person name="Shiwa Y."/>
            <person name="Matsutani M."/>
            <person name="Fujita N."/>
            <person name="Sugita T."/>
            <person name="Iwasaki W."/>
            <person name="Tanaka N."/>
            <person name="Takashima M."/>
        </authorList>
    </citation>
    <scope>NUCLEOTIDE SEQUENCE</scope>
    <source>
        <strain evidence="3">HIS016</strain>
    </source>
</reference>
<evidence type="ECO:0000256" key="2">
    <source>
        <dbReference type="SAM" id="SignalP"/>
    </source>
</evidence>
<evidence type="ECO:0000313" key="3">
    <source>
        <dbReference type="EMBL" id="GMK54318.1"/>
    </source>
</evidence>
<keyword evidence="2" id="KW-0732">Signal</keyword>
<reference evidence="3" key="2">
    <citation type="submission" date="2023-06" db="EMBL/GenBank/DDBJ databases">
        <authorList>
            <person name="Kobayashi Y."/>
            <person name="Kayamori A."/>
            <person name="Aoki K."/>
            <person name="Shiwa Y."/>
            <person name="Fujita N."/>
            <person name="Sugita T."/>
            <person name="Iwasaki W."/>
            <person name="Tanaka N."/>
            <person name="Takashima M."/>
        </authorList>
    </citation>
    <scope>NUCLEOTIDE SEQUENCE</scope>
    <source>
        <strain evidence="3">HIS016</strain>
    </source>
</reference>
<name>A0AAD3TPK2_9TREE</name>
<gene>
    <name evidence="3" type="ORF">CspeluHIS016_0109040</name>
</gene>
<comment type="caution">
    <text evidence="3">The sequence shown here is derived from an EMBL/GenBank/DDBJ whole genome shotgun (WGS) entry which is preliminary data.</text>
</comment>